<dbReference type="CDD" id="cd06257">
    <property type="entry name" value="DnaJ"/>
    <property type="match status" value="1"/>
</dbReference>
<accession>L2F6A6</accession>
<dbReference type="Gene3D" id="1.10.287.110">
    <property type="entry name" value="DnaJ domain"/>
    <property type="match status" value="1"/>
</dbReference>
<keyword evidence="2" id="KW-0143">Chaperone</keyword>
<evidence type="ECO:0000313" key="5">
    <source>
        <dbReference type="EMBL" id="ELA08552.1"/>
    </source>
</evidence>
<comment type="caution">
    <text evidence="5">The sequence shown here is derived from an EMBL/GenBank/DDBJ whole genome shotgun (WGS) entry which is preliminary data.</text>
</comment>
<dbReference type="PANTHER" id="PTHR14021:SF15">
    <property type="entry name" value="IRON-SULFUR CLUSTER CO-CHAPERONE PROTEIN HSCB"/>
    <property type="match status" value="1"/>
</dbReference>
<dbReference type="InterPro" id="IPR001623">
    <property type="entry name" value="DnaJ_domain"/>
</dbReference>
<dbReference type="GO" id="GO:0051087">
    <property type="term" value="F:protein-folding chaperone binding"/>
    <property type="evidence" value="ECO:0007669"/>
    <property type="project" value="InterPro"/>
</dbReference>
<dbReference type="InterPro" id="IPR009073">
    <property type="entry name" value="HscB_oligo_C"/>
</dbReference>
<dbReference type="Proteomes" id="UP000023795">
    <property type="component" value="Unassembled WGS sequence"/>
</dbReference>
<dbReference type="Pfam" id="PF07743">
    <property type="entry name" value="HSCB_C"/>
    <property type="match status" value="1"/>
</dbReference>
<dbReference type="PROSITE" id="PS50076">
    <property type="entry name" value="DNAJ_2"/>
    <property type="match status" value="1"/>
</dbReference>
<dbReference type="Gene3D" id="1.20.1280.20">
    <property type="entry name" value="HscB, C-terminal domain"/>
    <property type="match status" value="1"/>
</dbReference>
<organism evidence="5 6">
    <name type="scientific">Moraxella macacae 0408225</name>
    <dbReference type="NCBI Taxonomy" id="1230338"/>
    <lineage>
        <taxon>Bacteria</taxon>
        <taxon>Pseudomonadati</taxon>
        <taxon>Pseudomonadota</taxon>
        <taxon>Gammaproteobacteria</taxon>
        <taxon>Moraxellales</taxon>
        <taxon>Moraxellaceae</taxon>
        <taxon>Moraxella</taxon>
    </lineage>
</organism>
<evidence type="ECO:0000256" key="2">
    <source>
        <dbReference type="ARBA" id="ARBA00023186"/>
    </source>
</evidence>
<dbReference type="STRING" id="1230338.MOMA_08321"/>
<feature type="domain" description="J" evidence="4">
    <location>
        <begin position="2"/>
        <end position="81"/>
    </location>
</feature>
<dbReference type="PANTHER" id="PTHR14021">
    <property type="entry name" value="IRON-SULFUR CLUSTER CO-CHAPERONE PROTEIN HSCB"/>
    <property type="match status" value="1"/>
</dbReference>
<dbReference type="eggNOG" id="COG1076">
    <property type="taxonomic scope" value="Bacteria"/>
</dbReference>
<dbReference type="OrthoDB" id="287587at2"/>
<dbReference type="RefSeq" id="WP_009502110.1">
    <property type="nucleotide sequence ID" value="NZ_ANIN01000002.1"/>
</dbReference>
<dbReference type="EMBL" id="ANIN01000002">
    <property type="protein sequence ID" value="ELA08552.1"/>
    <property type="molecule type" value="Genomic_DNA"/>
</dbReference>
<gene>
    <name evidence="5" type="ORF">MOMA_08321</name>
</gene>
<reference evidence="5 6" key="1">
    <citation type="journal article" date="2013" name="Genome Announc.">
        <title>Genome Sequence of Moraxella macacae 0408225, a Novel Bacterial Species Isolated from a Cynomolgus Macaque with Epistaxis.</title>
        <authorList>
            <person name="Ladner J.T."/>
            <person name="Whitehouse C.A."/>
            <person name="Koroleva G.I."/>
            <person name="Palacios G.F."/>
        </authorList>
    </citation>
    <scope>NUCLEOTIDE SEQUENCE [LARGE SCALE GENOMIC DNA]</scope>
    <source>
        <strain evidence="5 6">0408225</strain>
    </source>
</reference>
<dbReference type="InterPro" id="IPR004640">
    <property type="entry name" value="HscB"/>
</dbReference>
<sequence>MNFFDLFNLPTDFDLDQNALDNQLRVLQSLHHPDVQTDRAVQAKAEQMSALINHAYQTLKFPDSRAVHLLELVGQAYDLSQSIRDLDFLDLAMDLRIELDEASALDLPILIEKLKLWINDISKQFHQAYKQQDWQTAVVLTQKLKFLLKIDKDIAKKMNELAKLNDDDLYV</sequence>
<evidence type="ECO:0000256" key="1">
    <source>
        <dbReference type="ARBA" id="ARBA00010476"/>
    </source>
</evidence>
<dbReference type="GO" id="GO:0001671">
    <property type="term" value="F:ATPase activator activity"/>
    <property type="evidence" value="ECO:0007669"/>
    <property type="project" value="InterPro"/>
</dbReference>
<dbReference type="AlphaFoldDB" id="L2F6A6"/>
<dbReference type="SUPFAM" id="SSF46565">
    <property type="entry name" value="Chaperone J-domain"/>
    <property type="match status" value="1"/>
</dbReference>
<dbReference type="PATRIC" id="fig|1230338.3.peg.1779"/>
<name>L2F6A6_9GAMM</name>
<dbReference type="SUPFAM" id="SSF47144">
    <property type="entry name" value="HSC20 (HSCB), C-terminal oligomerisation domain"/>
    <property type="match status" value="1"/>
</dbReference>
<dbReference type="InterPro" id="IPR036869">
    <property type="entry name" value="J_dom_sf"/>
</dbReference>
<dbReference type="GO" id="GO:0051259">
    <property type="term" value="P:protein complex oligomerization"/>
    <property type="evidence" value="ECO:0007669"/>
    <property type="project" value="InterPro"/>
</dbReference>
<dbReference type="GO" id="GO:0044571">
    <property type="term" value="P:[2Fe-2S] cluster assembly"/>
    <property type="evidence" value="ECO:0007669"/>
    <property type="project" value="InterPro"/>
</dbReference>
<proteinExistence type="inferred from homology"/>
<evidence type="ECO:0000256" key="3">
    <source>
        <dbReference type="ARBA" id="ARBA00025596"/>
    </source>
</evidence>
<comment type="function">
    <text evidence="3">Co-chaperone involved in the maturation of iron-sulfur cluster-containing proteins. Seems to help targeting proteins to be folded toward HscA.</text>
</comment>
<dbReference type="NCBIfam" id="TIGR00714">
    <property type="entry name" value="hscB"/>
    <property type="match status" value="1"/>
</dbReference>
<evidence type="ECO:0000259" key="4">
    <source>
        <dbReference type="PROSITE" id="PS50076"/>
    </source>
</evidence>
<protein>
    <submittedName>
        <fullName evidence="5">Co-chaperone Hsc20</fullName>
    </submittedName>
</protein>
<keyword evidence="6" id="KW-1185">Reference proteome</keyword>
<evidence type="ECO:0000313" key="6">
    <source>
        <dbReference type="Proteomes" id="UP000023795"/>
    </source>
</evidence>
<dbReference type="InterPro" id="IPR036386">
    <property type="entry name" value="HscB_C_sf"/>
</dbReference>
<comment type="similarity">
    <text evidence="1">Belongs to the HscB family.</text>
</comment>
<dbReference type="SMART" id="SM00271">
    <property type="entry name" value="DnaJ"/>
    <property type="match status" value="1"/>
</dbReference>